<evidence type="ECO:0000256" key="2">
    <source>
        <dbReference type="SAM" id="SignalP"/>
    </source>
</evidence>
<sequence>MRTLPTLLLALAALASLPACARQAPLVDLQVHDLERGHALPWHPHRGRHYIEGQPGHRYSLVLHNTSGERVLAVVSVDGVNVISGETAGTGQSGYVLGPWQRLEIKGWRKNLSEVAEFHFTALQDSYAARTGRPDNVGVIGVAVFRERQPPAWQAPAPIARSRQEASGKPGASADAAAPSAGSRHMPESLARQQVGTGHGERRRDAATVTTFERASRWPAQQLSLYYDGSQALAARGILPRHWPLHEPAPEAFPIGFAPDP</sequence>
<organism evidence="3 4">
    <name type="scientific">Arenimonas donghaensis DSM 18148 = HO3-R19</name>
    <dbReference type="NCBI Taxonomy" id="1121014"/>
    <lineage>
        <taxon>Bacteria</taxon>
        <taxon>Pseudomonadati</taxon>
        <taxon>Pseudomonadota</taxon>
        <taxon>Gammaproteobacteria</taxon>
        <taxon>Lysobacterales</taxon>
        <taxon>Lysobacteraceae</taxon>
        <taxon>Arenimonas</taxon>
    </lineage>
</organism>
<dbReference type="PATRIC" id="fig|1121014.3.peg.1006"/>
<evidence type="ECO:0000313" key="3">
    <source>
        <dbReference type="EMBL" id="KFL37096.1"/>
    </source>
</evidence>
<dbReference type="STRING" id="1121014.N788_11255"/>
<reference evidence="3 4" key="2">
    <citation type="journal article" date="2015" name="Stand. Genomic Sci.">
        <title>High quality draft genomic sequence of Arenimonas donghaensis DSM 18148(T).</title>
        <authorList>
            <person name="Chen F."/>
            <person name="Wang H."/>
            <person name="Cao Y."/>
            <person name="Li X."/>
            <person name="Wang G."/>
        </authorList>
    </citation>
    <scope>NUCLEOTIDE SEQUENCE [LARGE SCALE GENOMIC DNA]</scope>
    <source>
        <strain evidence="3 4">HO3-R19</strain>
    </source>
</reference>
<feature type="chain" id="PRO_5001826297" evidence="2">
    <location>
        <begin position="22"/>
        <end position="261"/>
    </location>
</feature>
<reference evidence="4" key="1">
    <citation type="submission" date="2013-08" db="EMBL/GenBank/DDBJ databases">
        <title>Genome sequencing of Arenimonas donghaensis.</title>
        <authorList>
            <person name="Chen F."/>
            <person name="Wang G."/>
        </authorList>
    </citation>
    <scope>NUCLEOTIDE SEQUENCE [LARGE SCALE GENOMIC DNA]</scope>
    <source>
        <strain evidence="4">HO3-R19</strain>
    </source>
</reference>
<protein>
    <submittedName>
        <fullName evidence="3">Uncharacterized protein</fullName>
    </submittedName>
</protein>
<accession>A0A087MJP3</accession>
<keyword evidence="2" id="KW-0732">Signal</keyword>
<evidence type="ECO:0000256" key="1">
    <source>
        <dbReference type="SAM" id="MobiDB-lite"/>
    </source>
</evidence>
<name>A0A087MJP3_9GAMM</name>
<feature type="compositionally biased region" description="Low complexity" evidence="1">
    <location>
        <begin position="167"/>
        <end position="183"/>
    </location>
</feature>
<gene>
    <name evidence="3" type="ORF">N788_11255</name>
</gene>
<dbReference type="AlphaFoldDB" id="A0A087MJP3"/>
<dbReference type="EMBL" id="AVCJ01000007">
    <property type="protein sequence ID" value="KFL37096.1"/>
    <property type="molecule type" value="Genomic_DNA"/>
</dbReference>
<evidence type="ECO:0000313" key="4">
    <source>
        <dbReference type="Proteomes" id="UP000029085"/>
    </source>
</evidence>
<dbReference type="Proteomes" id="UP000029085">
    <property type="component" value="Unassembled WGS sequence"/>
</dbReference>
<dbReference type="RefSeq" id="WP_034221901.1">
    <property type="nucleotide sequence ID" value="NZ_AVCJ01000007.1"/>
</dbReference>
<proteinExistence type="predicted"/>
<feature type="region of interest" description="Disordered" evidence="1">
    <location>
        <begin position="153"/>
        <end position="210"/>
    </location>
</feature>
<keyword evidence="4" id="KW-1185">Reference proteome</keyword>
<comment type="caution">
    <text evidence="3">The sequence shown here is derived from an EMBL/GenBank/DDBJ whole genome shotgun (WGS) entry which is preliminary data.</text>
</comment>
<feature type="signal peptide" evidence="2">
    <location>
        <begin position="1"/>
        <end position="21"/>
    </location>
</feature>